<dbReference type="OrthoDB" id="7474049at2759"/>
<dbReference type="InterPro" id="IPR036691">
    <property type="entry name" value="Endo/exonu/phosph_ase_sf"/>
</dbReference>
<dbReference type="GeneID" id="20238604"/>
<dbReference type="RefSeq" id="XP_009054535.1">
    <property type="nucleotide sequence ID" value="XM_009056287.1"/>
</dbReference>
<dbReference type="CTD" id="20238604"/>
<dbReference type="EMBL" id="KB201750">
    <property type="protein sequence ID" value="ESO94794.1"/>
    <property type="molecule type" value="Genomic_DNA"/>
</dbReference>
<accession>V4C046</accession>
<evidence type="ECO:0008006" key="3">
    <source>
        <dbReference type="Google" id="ProtNLM"/>
    </source>
</evidence>
<dbReference type="AlphaFoldDB" id="V4C046"/>
<gene>
    <name evidence="1" type="ORF">LOTGIDRAFT_161046</name>
</gene>
<dbReference type="KEGG" id="lgi:LOTGIDRAFT_161046"/>
<organism evidence="1 2">
    <name type="scientific">Lottia gigantea</name>
    <name type="common">Giant owl limpet</name>
    <dbReference type="NCBI Taxonomy" id="225164"/>
    <lineage>
        <taxon>Eukaryota</taxon>
        <taxon>Metazoa</taxon>
        <taxon>Spiralia</taxon>
        <taxon>Lophotrochozoa</taxon>
        <taxon>Mollusca</taxon>
        <taxon>Gastropoda</taxon>
        <taxon>Patellogastropoda</taxon>
        <taxon>Lottioidea</taxon>
        <taxon>Lottiidae</taxon>
        <taxon>Lottia</taxon>
    </lineage>
</organism>
<name>V4C046_LOTGI</name>
<evidence type="ECO:0000313" key="1">
    <source>
        <dbReference type="EMBL" id="ESO94794.1"/>
    </source>
</evidence>
<dbReference type="Gene3D" id="3.60.10.10">
    <property type="entry name" value="Endonuclease/exonuclease/phosphatase"/>
    <property type="match status" value="1"/>
</dbReference>
<reference evidence="1 2" key="1">
    <citation type="journal article" date="2013" name="Nature">
        <title>Insights into bilaterian evolution from three spiralian genomes.</title>
        <authorList>
            <person name="Simakov O."/>
            <person name="Marletaz F."/>
            <person name="Cho S.J."/>
            <person name="Edsinger-Gonzales E."/>
            <person name="Havlak P."/>
            <person name="Hellsten U."/>
            <person name="Kuo D.H."/>
            <person name="Larsson T."/>
            <person name="Lv J."/>
            <person name="Arendt D."/>
            <person name="Savage R."/>
            <person name="Osoegawa K."/>
            <person name="de Jong P."/>
            <person name="Grimwood J."/>
            <person name="Chapman J.A."/>
            <person name="Shapiro H."/>
            <person name="Aerts A."/>
            <person name="Otillar R.P."/>
            <person name="Terry A.Y."/>
            <person name="Boore J.L."/>
            <person name="Grigoriev I.V."/>
            <person name="Lindberg D.R."/>
            <person name="Seaver E.C."/>
            <person name="Weisblat D.A."/>
            <person name="Putnam N.H."/>
            <person name="Rokhsar D.S."/>
        </authorList>
    </citation>
    <scope>NUCLEOTIDE SEQUENCE [LARGE SCALE GENOMIC DNA]</scope>
</reference>
<protein>
    <recommendedName>
        <fullName evidence="3">Endonuclease/exonuclease/phosphatase domain-containing protein</fullName>
    </recommendedName>
</protein>
<keyword evidence="2" id="KW-1185">Reference proteome</keyword>
<dbReference type="Proteomes" id="UP000030746">
    <property type="component" value="Unassembled WGS sequence"/>
</dbReference>
<dbReference type="SUPFAM" id="SSF56219">
    <property type="entry name" value="DNase I-like"/>
    <property type="match status" value="1"/>
</dbReference>
<sequence length="146" mass="15897">MDTGVICMDMNSSESFMNEVMASGSNLSNQATGSTTQNGGRVRLISVKRSLEDCTGETESEDINNSSHEDILWIHVTGINSNLSLCLAVCYLPPEGSTRPCEPQTFFETLLEQIYSYQNMGDIQICGDFNARCGDASDTIDGVHDP</sequence>
<dbReference type="HOGENOM" id="CLU_1779538_0_0_1"/>
<proteinExistence type="predicted"/>
<evidence type="ECO:0000313" key="2">
    <source>
        <dbReference type="Proteomes" id="UP000030746"/>
    </source>
</evidence>